<evidence type="ECO:0008006" key="4">
    <source>
        <dbReference type="Google" id="ProtNLM"/>
    </source>
</evidence>
<keyword evidence="3" id="KW-1185">Reference proteome</keyword>
<dbReference type="EMBL" id="KZ678131">
    <property type="protein sequence ID" value="PSN70739.1"/>
    <property type="molecule type" value="Genomic_DNA"/>
</dbReference>
<dbReference type="AlphaFoldDB" id="A0A2T2NZE7"/>
<feature type="transmembrane region" description="Helical" evidence="1">
    <location>
        <begin position="77"/>
        <end position="96"/>
    </location>
</feature>
<proteinExistence type="predicted"/>
<evidence type="ECO:0000313" key="2">
    <source>
        <dbReference type="EMBL" id="PSN70739.1"/>
    </source>
</evidence>
<evidence type="ECO:0000313" key="3">
    <source>
        <dbReference type="Proteomes" id="UP000240883"/>
    </source>
</evidence>
<dbReference type="OrthoDB" id="5216128at2759"/>
<evidence type="ECO:0000256" key="1">
    <source>
        <dbReference type="SAM" id="Phobius"/>
    </source>
</evidence>
<dbReference type="InterPro" id="IPR025363">
    <property type="entry name" value="DUF4267"/>
</dbReference>
<gene>
    <name evidence="2" type="ORF">BS50DRAFT_570247</name>
</gene>
<organism evidence="2 3">
    <name type="scientific">Corynespora cassiicola Philippines</name>
    <dbReference type="NCBI Taxonomy" id="1448308"/>
    <lineage>
        <taxon>Eukaryota</taxon>
        <taxon>Fungi</taxon>
        <taxon>Dikarya</taxon>
        <taxon>Ascomycota</taxon>
        <taxon>Pezizomycotina</taxon>
        <taxon>Dothideomycetes</taxon>
        <taxon>Pleosporomycetidae</taxon>
        <taxon>Pleosporales</taxon>
        <taxon>Corynesporascaceae</taxon>
        <taxon>Corynespora</taxon>
    </lineage>
</organism>
<dbReference type="Pfam" id="PF14087">
    <property type="entry name" value="DUF4267"/>
    <property type="match status" value="1"/>
</dbReference>
<keyword evidence="1" id="KW-1133">Transmembrane helix</keyword>
<keyword evidence="1" id="KW-0472">Membrane</keyword>
<reference evidence="2 3" key="1">
    <citation type="journal article" date="2018" name="Front. Microbiol.">
        <title>Genome-Wide Analysis of Corynespora cassiicola Leaf Fall Disease Putative Effectors.</title>
        <authorList>
            <person name="Lopez D."/>
            <person name="Ribeiro S."/>
            <person name="Label P."/>
            <person name="Fumanal B."/>
            <person name="Venisse J.S."/>
            <person name="Kohler A."/>
            <person name="de Oliveira R.R."/>
            <person name="Labutti K."/>
            <person name="Lipzen A."/>
            <person name="Lail K."/>
            <person name="Bauer D."/>
            <person name="Ohm R.A."/>
            <person name="Barry K.W."/>
            <person name="Spatafora J."/>
            <person name="Grigoriev I.V."/>
            <person name="Martin F.M."/>
            <person name="Pujade-Renaud V."/>
        </authorList>
    </citation>
    <scope>NUCLEOTIDE SEQUENCE [LARGE SCALE GENOMIC DNA]</scope>
    <source>
        <strain evidence="2 3">Philippines</strain>
    </source>
</reference>
<sequence>MPHPTTLLASLFASIFLAFGTSYMIAPRNTYAAFGLPNPSTATDLELMDRIMVMYGARDAFMGTALFASLKYGSKKCTGLILLAAGACAGVDGWVVKGATGEGEWNHWGYGSVILALGGYVVTVMG</sequence>
<name>A0A2T2NZE7_CORCC</name>
<feature type="transmembrane region" description="Helical" evidence="1">
    <location>
        <begin position="51"/>
        <end position="70"/>
    </location>
</feature>
<dbReference type="Proteomes" id="UP000240883">
    <property type="component" value="Unassembled WGS sequence"/>
</dbReference>
<keyword evidence="1" id="KW-0812">Transmembrane</keyword>
<protein>
    <recommendedName>
        <fullName evidence="4">Integral membrane protein</fullName>
    </recommendedName>
</protein>
<accession>A0A2T2NZE7</accession>
<feature type="transmembrane region" description="Helical" evidence="1">
    <location>
        <begin position="108"/>
        <end position="125"/>
    </location>
</feature>